<feature type="domain" description="PiggyBac transposable element-derived protein" evidence="1">
    <location>
        <begin position="30"/>
        <end position="99"/>
    </location>
</feature>
<proteinExistence type="predicted"/>
<accession>A0AA88HZ47</accession>
<dbReference type="AlphaFoldDB" id="A0AA88HZ47"/>
<organism evidence="2 3">
    <name type="scientific">Artemia franciscana</name>
    <name type="common">Brine shrimp</name>
    <name type="synonym">Artemia sanfranciscana</name>
    <dbReference type="NCBI Taxonomy" id="6661"/>
    <lineage>
        <taxon>Eukaryota</taxon>
        <taxon>Metazoa</taxon>
        <taxon>Ecdysozoa</taxon>
        <taxon>Arthropoda</taxon>
        <taxon>Crustacea</taxon>
        <taxon>Branchiopoda</taxon>
        <taxon>Anostraca</taxon>
        <taxon>Artemiidae</taxon>
        <taxon>Artemia</taxon>
    </lineage>
</organism>
<dbReference type="Pfam" id="PF13843">
    <property type="entry name" value="DDE_Tnp_1_7"/>
    <property type="match status" value="1"/>
</dbReference>
<keyword evidence="3" id="KW-1185">Reference proteome</keyword>
<protein>
    <recommendedName>
        <fullName evidence="1">PiggyBac transposable element-derived protein domain-containing protein</fullName>
    </recommendedName>
</protein>
<dbReference type="InterPro" id="IPR029526">
    <property type="entry name" value="PGBD"/>
</dbReference>
<name>A0AA88HZ47_ARTSF</name>
<gene>
    <name evidence="2" type="ORF">QYM36_006626</name>
</gene>
<evidence type="ECO:0000259" key="1">
    <source>
        <dbReference type="Pfam" id="PF13843"/>
    </source>
</evidence>
<evidence type="ECO:0000313" key="3">
    <source>
        <dbReference type="Proteomes" id="UP001187531"/>
    </source>
</evidence>
<evidence type="ECO:0000313" key="2">
    <source>
        <dbReference type="EMBL" id="KAK2717888.1"/>
    </source>
</evidence>
<comment type="caution">
    <text evidence="2">The sequence shown here is derived from an EMBL/GenBank/DDBJ whole genome shotgun (WGS) entry which is preliminary data.</text>
</comment>
<reference evidence="2" key="1">
    <citation type="submission" date="2023-07" db="EMBL/GenBank/DDBJ databases">
        <title>Chromosome-level genome assembly of Artemia franciscana.</title>
        <authorList>
            <person name="Jo E."/>
        </authorList>
    </citation>
    <scope>NUCLEOTIDE SEQUENCE</scope>
    <source>
        <tissue evidence="2">Whole body</tissue>
    </source>
</reference>
<dbReference type="PANTHER" id="PTHR47272:SF1">
    <property type="entry name" value="PIGGYBAC TRANSPOSABLE ELEMENT-DERIVED PROTEIN 3-LIKE"/>
    <property type="match status" value="1"/>
</dbReference>
<sequence>MGDKFEKALKKSRNLRAWRNFEPEQALEIVDLVVHLKEIGYDCVGTIRQNRLSGCEVMEEKGMKCLRMGNIDWRIEKLTEVCLVRWYDSKVVMLVSNYVAV</sequence>
<dbReference type="EMBL" id="JAVRJZ010000010">
    <property type="protein sequence ID" value="KAK2717888.1"/>
    <property type="molecule type" value="Genomic_DNA"/>
</dbReference>
<dbReference type="PANTHER" id="PTHR47272">
    <property type="entry name" value="DDE_TNP_1_7 DOMAIN-CONTAINING PROTEIN"/>
    <property type="match status" value="1"/>
</dbReference>
<dbReference type="Proteomes" id="UP001187531">
    <property type="component" value="Unassembled WGS sequence"/>
</dbReference>